<sequence length="97" mass="11189">SDVPQDAKWSRVIDDDGLKATAKHTEVYDLIWIEKVYGGPVIFRKWRVFANTETNLPQKVEWYKKLATDDEFVLETITVVKYLSDSQIQTVIKDAGL</sequence>
<evidence type="ECO:0000313" key="1">
    <source>
        <dbReference type="EMBL" id="GAG21753.1"/>
    </source>
</evidence>
<organism evidence="1">
    <name type="scientific">marine sediment metagenome</name>
    <dbReference type="NCBI Taxonomy" id="412755"/>
    <lineage>
        <taxon>unclassified sequences</taxon>
        <taxon>metagenomes</taxon>
        <taxon>ecological metagenomes</taxon>
    </lineage>
</organism>
<accession>X0WAZ3</accession>
<protein>
    <submittedName>
        <fullName evidence="1">Uncharacterized protein</fullName>
    </submittedName>
</protein>
<feature type="non-terminal residue" evidence="1">
    <location>
        <position position="1"/>
    </location>
</feature>
<name>X0WAZ3_9ZZZZ</name>
<gene>
    <name evidence="1" type="ORF">S01H1_53138</name>
</gene>
<comment type="caution">
    <text evidence="1">The sequence shown here is derived from an EMBL/GenBank/DDBJ whole genome shotgun (WGS) entry which is preliminary data.</text>
</comment>
<proteinExistence type="predicted"/>
<dbReference type="EMBL" id="BARS01034395">
    <property type="protein sequence ID" value="GAG21753.1"/>
    <property type="molecule type" value="Genomic_DNA"/>
</dbReference>
<reference evidence="1" key="1">
    <citation type="journal article" date="2014" name="Front. Microbiol.">
        <title>High frequency of phylogenetically diverse reductive dehalogenase-homologous genes in deep subseafloor sedimentary metagenomes.</title>
        <authorList>
            <person name="Kawai M."/>
            <person name="Futagami T."/>
            <person name="Toyoda A."/>
            <person name="Takaki Y."/>
            <person name="Nishi S."/>
            <person name="Hori S."/>
            <person name="Arai W."/>
            <person name="Tsubouchi T."/>
            <person name="Morono Y."/>
            <person name="Uchiyama I."/>
            <person name="Ito T."/>
            <person name="Fujiyama A."/>
            <person name="Inagaki F."/>
            <person name="Takami H."/>
        </authorList>
    </citation>
    <scope>NUCLEOTIDE SEQUENCE</scope>
    <source>
        <strain evidence="1">Expedition CK06-06</strain>
    </source>
</reference>
<dbReference type="AlphaFoldDB" id="X0WAZ3"/>